<evidence type="ECO:0000256" key="13">
    <source>
        <dbReference type="SAM" id="MobiDB-lite"/>
    </source>
</evidence>
<accession>A0AA38W3X1</accession>
<dbReference type="PROSITE" id="PS50994">
    <property type="entry name" value="INTEGRASE"/>
    <property type="match status" value="1"/>
</dbReference>
<dbReference type="HAMAP" id="MF_03163">
    <property type="entry name" value="RNA_methyltr_E_SPB1"/>
    <property type="match status" value="1"/>
</dbReference>
<evidence type="ECO:0000256" key="5">
    <source>
        <dbReference type="ARBA" id="ARBA00022562"/>
    </source>
</evidence>
<dbReference type="SUPFAM" id="SSF56672">
    <property type="entry name" value="DNA/RNA polymerases"/>
    <property type="match status" value="1"/>
</dbReference>
<feature type="binding site" evidence="12">
    <location>
        <position position="57"/>
    </location>
    <ligand>
        <name>S-adenosyl-L-methionine</name>
        <dbReference type="ChEBI" id="CHEBI:59789"/>
    </ligand>
</feature>
<dbReference type="InterPro" id="IPR001584">
    <property type="entry name" value="Integrase_cat-core"/>
</dbReference>
<dbReference type="InterPro" id="IPR013103">
    <property type="entry name" value="RVT_2"/>
</dbReference>
<dbReference type="GO" id="GO:0005730">
    <property type="term" value="C:nucleolus"/>
    <property type="evidence" value="ECO:0007669"/>
    <property type="project" value="UniProtKB-SubCell"/>
</dbReference>
<dbReference type="Pfam" id="PF01728">
    <property type="entry name" value="FtsJ"/>
    <property type="match status" value="1"/>
</dbReference>
<organism evidence="16 17">
    <name type="scientific">Centaurea solstitialis</name>
    <name type="common">yellow star-thistle</name>
    <dbReference type="NCBI Taxonomy" id="347529"/>
    <lineage>
        <taxon>Eukaryota</taxon>
        <taxon>Viridiplantae</taxon>
        <taxon>Streptophyta</taxon>
        <taxon>Embryophyta</taxon>
        <taxon>Tracheophyta</taxon>
        <taxon>Spermatophyta</taxon>
        <taxon>Magnoliopsida</taxon>
        <taxon>eudicotyledons</taxon>
        <taxon>Gunneridae</taxon>
        <taxon>Pentapetalae</taxon>
        <taxon>asterids</taxon>
        <taxon>campanulids</taxon>
        <taxon>Asterales</taxon>
        <taxon>Asteraceae</taxon>
        <taxon>Carduoideae</taxon>
        <taxon>Cardueae</taxon>
        <taxon>Centaureinae</taxon>
        <taxon>Centaurea</taxon>
    </lineage>
</organism>
<keyword evidence="7 12" id="KW-0808">Transferase</keyword>
<dbReference type="Pfam" id="PF14223">
    <property type="entry name" value="Retrotran_gag_2"/>
    <property type="match status" value="1"/>
</dbReference>
<evidence type="ECO:0000256" key="14">
    <source>
        <dbReference type="SAM" id="Phobius"/>
    </source>
</evidence>
<dbReference type="FunFam" id="3.40.50.150:FF:000004">
    <property type="entry name" value="AdoMet-dependent rRNA methyltransferase SPB1"/>
    <property type="match status" value="1"/>
</dbReference>
<dbReference type="HAMAP" id="MF_01547">
    <property type="entry name" value="RNA_methyltr_E"/>
    <property type="match status" value="1"/>
</dbReference>
<keyword evidence="12" id="KW-0175">Coiled coil</keyword>
<evidence type="ECO:0000256" key="2">
    <source>
        <dbReference type="ARBA" id="ARBA00004604"/>
    </source>
</evidence>
<keyword evidence="17" id="KW-1185">Reference proteome</keyword>
<dbReference type="InterPro" id="IPR012337">
    <property type="entry name" value="RNaseH-like_sf"/>
</dbReference>
<dbReference type="Proteomes" id="UP001172457">
    <property type="component" value="Chromosome 8"/>
</dbReference>
<feature type="compositionally biased region" description="Polar residues" evidence="13">
    <location>
        <begin position="1204"/>
        <end position="1216"/>
    </location>
</feature>
<evidence type="ECO:0000313" key="16">
    <source>
        <dbReference type="EMBL" id="KAJ9537800.1"/>
    </source>
</evidence>
<feature type="compositionally biased region" description="Basic and acidic residues" evidence="13">
    <location>
        <begin position="471"/>
        <end position="483"/>
    </location>
</feature>
<feature type="compositionally biased region" description="Low complexity" evidence="13">
    <location>
        <begin position="1759"/>
        <end position="1784"/>
    </location>
</feature>
<feature type="compositionally biased region" description="Acidic residues" evidence="13">
    <location>
        <begin position="529"/>
        <end position="538"/>
    </location>
</feature>
<feature type="compositionally biased region" description="Basic residues" evidence="13">
    <location>
        <begin position="1145"/>
        <end position="1160"/>
    </location>
</feature>
<feature type="compositionally biased region" description="Acidic residues" evidence="13">
    <location>
        <begin position="497"/>
        <end position="519"/>
    </location>
</feature>
<evidence type="ECO:0000256" key="7">
    <source>
        <dbReference type="ARBA" id="ARBA00022679"/>
    </source>
</evidence>
<feature type="region of interest" description="Disordered" evidence="13">
    <location>
        <begin position="418"/>
        <end position="635"/>
    </location>
</feature>
<name>A0AA38W3X1_9ASTR</name>
<feature type="transmembrane region" description="Helical" evidence="14">
    <location>
        <begin position="885"/>
        <end position="908"/>
    </location>
</feature>
<keyword evidence="4 12" id="KW-0698">rRNA processing</keyword>
<keyword evidence="10" id="KW-0694">RNA-binding</keyword>
<keyword evidence="6 12" id="KW-0489">Methyltransferase</keyword>
<comment type="similarity">
    <text evidence="12">Belongs to the class I-like SAM-binding methyltransferase superfamily. RNA methyltransferase RlmE family. SPB1 subfamily.</text>
</comment>
<dbReference type="InterPro" id="IPR043502">
    <property type="entry name" value="DNA/RNA_pol_sf"/>
</dbReference>
<feature type="binding site" evidence="12">
    <location>
        <position position="91"/>
    </location>
    <ligand>
        <name>S-adenosyl-L-methionine</name>
        <dbReference type="ChEBI" id="CHEBI:59789"/>
    </ligand>
</feature>
<keyword evidence="5" id="KW-1048">Host nucleus</keyword>
<keyword evidence="9" id="KW-0378">Hydrolase</keyword>
<dbReference type="GO" id="GO:0042025">
    <property type="term" value="C:host cell nucleus"/>
    <property type="evidence" value="ECO:0007669"/>
    <property type="project" value="UniProtKB-SubCell"/>
</dbReference>
<feature type="region of interest" description="Disordered" evidence="13">
    <location>
        <begin position="1102"/>
        <end position="1245"/>
    </location>
</feature>
<dbReference type="Gene3D" id="3.40.50.150">
    <property type="entry name" value="Vaccinia Virus protein VP39"/>
    <property type="match status" value="1"/>
</dbReference>
<feature type="binding site" evidence="12">
    <location>
        <position position="119"/>
    </location>
    <ligand>
        <name>S-adenosyl-L-methionine</name>
        <dbReference type="ChEBI" id="CHEBI:59789"/>
    </ligand>
</feature>
<keyword evidence="3 12" id="KW-0690">Ribosome biogenesis</keyword>
<dbReference type="InterPro" id="IPR028589">
    <property type="entry name" value="SPB1-like"/>
</dbReference>
<keyword evidence="14" id="KW-1133">Transmembrane helix</keyword>
<evidence type="ECO:0000256" key="9">
    <source>
        <dbReference type="ARBA" id="ARBA00022750"/>
    </source>
</evidence>
<dbReference type="GO" id="GO:0008649">
    <property type="term" value="F:rRNA methyltransferase activity"/>
    <property type="evidence" value="ECO:0007669"/>
    <property type="project" value="UniProtKB-UniRule"/>
</dbReference>
<feature type="compositionally biased region" description="Low complexity" evidence="13">
    <location>
        <begin position="1168"/>
        <end position="1200"/>
    </location>
</feature>
<dbReference type="Pfam" id="PF22936">
    <property type="entry name" value="Pol_BBD"/>
    <property type="match status" value="1"/>
</dbReference>
<feature type="compositionally biased region" description="Acidic residues" evidence="13">
    <location>
        <begin position="421"/>
        <end position="436"/>
    </location>
</feature>
<evidence type="ECO:0000256" key="11">
    <source>
        <dbReference type="ARBA" id="ARBA00023242"/>
    </source>
</evidence>
<evidence type="ECO:0000313" key="17">
    <source>
        <dbReference type="Proteomes" id="UP001172457"/>
    </source>
</evidence>
<keyword evidence="14" id="KW-0472">Membrane</keyword>
<dbReference type="GO" id="GO:0015074">
    <property type="term" value="P:DNA integration"/>
    <property type="evidence" value="ECO:0007669"/>
    <property type="project" value="InterPro"/>
</dbReference>
<dbReference type="Gene3D" id="3.30.420.10">
    <property type="entry name" value="Ribonuclease H-like superfamily/Ribonuclease H"/>
    <property type="match status" value="1"/>
</dbReference>
<keyword evidence="9" id="KW-0064">Aspartyl protease</keyword>
<dbReference type="Pfam" id="PF07727">
    <property type="entry name" value="RVT_2"/>
    <property type="match status" value="1"/>
</dbReference>
<feature type="binding site" evidence="12">
    <location>
        <position position="75"/>
    </location>
    <ligand>
        <name>S-adenosyl-L-methionine</name>
        <dbReference type="ChEBI" id="CHEBI:59789"/>
    </ligand>
</feature>
<dbReference type="SUPFAM" id="SSF53335">
    <property type="entry name" value="S-adenosyl-L-methionine-dependent methyltransferases"/>
    <property type="match status" value="1"/>
</dbReference>
<dbReference type="SUPFAM" id="SSF53098">
    <property type="entry name" value="Ribonuclease H-like"/>
    <property type="match status" value="1"/>
</dbReference>
<comment type="catalytic activity">
    <reaction evidence="12">
        <text>a ribonucleotide in rRNA + S-adenosyl-L-methionine = a 2'-O-methylribonucleotide in rRNA + S-adenosyl-L-homocysteine + H(+)</text>
        <dbReference type="Rhea" id="RHEA:48628"/>
        <dbReference type="Rhea" id="RHEA-COMP:12164"/>
        <dbReference type="Rhea" id="RHEA-COMP:12165"/>
        <dbReference type="ChEBI" id="CHEBI:15378"/>
        <dbReference type="ChEBI" id="CHEBI:57856"/>
        <dbReference type="ChEBI" id="CHEBI:59789"/>
        <dbReference type="ChEBI" id="CHEBI:90675"/>
        <dbReference type="ChEBI" id="CHEBI:90676"/>
    </reaction>
</comment>
<keyword evidence="8 12" id="KW-0949">S-adenosyl-L-methionine</keyword>
<dbReference type="InterPro" id="IPR002877">
    <property type="entry name" value="RNA_MeTrfase_FtsJ_dom"/>
</dbReference>
<dbReference type="InterPro" id="IPR036397">
    <property type="entry name" value="RNaseH_sf"/>
</dbReference>
<comment type="subcellular location">
    <subcellularLocation>
        <location evidence="1">Host nucleus</location>
    </subcellularLocation>
    <subcellularLocation>
        <location evidence="2 12">Nucleus</location>
        <location evidence="2 12">Nucleolus</location>
    </subcellularLocation>
</comment>
<evidence type="ECO:0000256" key="12">
    <source>
        <dbReference type="HAMAP-Rule" id="MF_03163"/>
    </source>
</evidence>
<feature type="compositionally biased region" description="Low complexity" evidence="13">
    <location>
        <begin position="1106"/>
        <end position="1116"/>
    </location>
</feature>
<evidence type="ECO:0000256" key="6">
    <source>
        <dbReference type="ARBA" id="ARBA00022603"/>
    </source>
</evidence>
<dbReference type="InterPro" id="IPR054722">
    <property type="entry name" value="PolX-like_BBD"/>
</dbReference>
<proteinExistence type="inferred from homology"/>
<dbReference type="CDD" id="cd09272">
    <property type="entry name" value="RNase_HI_RT_Ty1"/>
    <property type="match status" value="1"/>
</dbReference>
<feature type="active site" description="Proton acceptor" evidence="12">
    <location>
        <position position="159"/>
    </location>
</feature>
<dbReference type="PANTHER" id="PTHR11439:SF524">
    <property type="entry name" value="RNA-DIRECTED DNA POLYMERASE, PROTEIN KINASE RLK-PELLE-DLSV FAMILY"/>
    <property type="match status" value="1"/>
</dbReference>
<keyword evidence="11 12" id="KW-0539">Nucleus</keyword>
<dbReference type="GO" id="GO:0003723">
    <property type="term" value="F:RNA binding"/>
    <property type="evidence" value="ECO:0007669"/>
    <property type="project" value="UniProtKB-KW"/>
</dbReference>
<dbReference type="InterPro" id="IPR057670">
    <property type="entry name" value="SH3_retrovirus"/>
</dbReference>
<feature type="compositionally biased region" description="Acidic residues" evidence="13">
    <location>
        <begin position="444"/>
        <end position="454"/>
    </location>
</feature>
<dbReference type="Pfam" id="PF07780">
    <property type="entry name" value="Spb1_C"/>
    <property type="match status" value="1"/>
</dbReference>
<feature type="coiled-coil region" evidence="12">
    <location>
        <begin position="343"/>
        <end position="377"/>
    </location>
</feature>
<evidence type="ECO:0000256" key="4">
    <source>
        <dbReference type="ARBA" id="ARBA00022552"/>
    </source>
</evidence>
<evidence type="ECO:0000256" key="3">
    <source>
        <dbReference type="ARBA" id="ARBA00022517"/>
    </source>
</evidence>
<dbReference type="Pfam" id="PF00665">
    <property type="entry name" value="rve"/>
    <property type="match status" value="1"/>
</dbReference>
<dbReference type="InterPro" id="IPR012920">
    <property type="entry name" value="rRNA_MeTfrase_SPB1-like_C"/>
</dbReference>
<comment type="caution">
    <text evidence="16">The sequence shown here is derived from an EMBL/GenBank/DDBJ whole genome shotgun (WGS) entry which is preliminary data.</text>
</comment>
<dbReference type="Pfam" id="PF25597">
    <property type="entry name" value="SH3_retrovirus"/>
    <property type="match status" value="1"/>
</dbReference>
<gene>
    <name evidence="16" type="ORF">OSB04_030533</name>
</gene>
<comment type="function">
    <text evidence="12">Probable methyltransferase involved in the maturation of rRNA and in the biogenesis of ribosomal subunits.</text>
</comment>
<dbReference type="InterPro" id="IPR029063">
    <property type="entry name" value="SAM-dependent_MTases_sf"/>
</dbReference>
<dbReference type="GO" id="GO:0004190">
    <property type="term" value="F:aspartic-type endopeptidase activity"/>
    <property type="evidence" value="ECO:0007669"/>
    <property type="project" value="UniProtKB-KW"/>
</dbReference>
<dbReference type="EMBL" id="JARYMX010000008">
    <property type="protein sequence ID" value="KAJ9537800.1"/>
    <property type="molecule type" value="Genomic_DNA"/>
</dbReference>
<protein>
    <recommendedName>
        <fullName evidence="12">Putative rRNA methyltransferase</fullName>
        <ecNumber evidence="12">2.1.1.-</ecNumber>
    </recommendedName>
    <alternativeName>
        <fullName evidence="12">2'-O-ribose RNA methyltransferase SPB1 homolog</fullName>
    </alternativeName>
</protein>
<feature type="domain" description="Integrase catalytic" evidence="15">
    <location>
        <begin position="1457"/>
        <end position="1633"/>
    </location>
</feature>
<dbReference type="Pfam" id="PF11861">
    <property type="entry name" value="DUF3381"/>
    <property type="match status" value="1"/>
</dbReference>
<keyword evidence="9" id="KW-0645">Protease</keyword>
<sequence length="2334" mass="261963">MGGKAKGKHRLDKFYHLAKEHGYRSRAVWKLIQLDSKFTFLRSSNAVLDLCAAPGGWMQAAVERVPVGSLVIGVDLDPIRPIRGAIAIQEDITTPKCRATVKRLMSENGVRAFDLVLHDGSPNVGGAWAQEATSQNALVIDSIKLASELLAPKGAFITKVFRSRDYNAVLYCLRQLFEKVEVDKPAASRSTSAEIYIVCLKYKAPAKIDPRLFDVRHLFQSGKEAPKVIDVLRGTKQKRHRDGYEDGDTTLRKTCTATDFIWSSAPLDILGSVTSINFTSDTCLPIKDHALTTEEVKALCDDLRVLGKQDFKHLLKWRIHIRKALSPEKETPIPMDVETENKVDEAEGDDDDVLNEMEELTNAMLRKKKQAKKIVAKRRAKDKARKATGMQSDVMEDGYTDYELFSLSSIKGKKDLVAVDNTEEDNPNNEVVDSDDEGGRVDSQDESGSDLDSEEERRRYDDQMEQLLEEAYEKYITKKEGSTKQRKRMKQKHSEDGELLEDGDDAVLPDEDSDNDQVDQETNPLMVPLDDDEPTEEEIAAKWFSQDVFDDGDEQENKKMDESDDDEDEMQVDKKPVNNQIMVPKKPTSKNSAKKLQPAAPAAAAATEDFEIVPAIATDSSDDSSSSDESDDDVETKAEILACAKKMLRKKQREQMLDDAYNKYMFHDDEGLPKWFIDEEKKHMQPMKPITKEEVNAMKAQFKEINARPAKKVAQAKARKKRVAMRKMEKVRKKANTIADQADINDRSKMKMIDTLYKKAVPQRPPKKELVVAKKGVQVRTGKGKMLVDRRMKKDLRKHGMTKDKKDNKGKKKGGGKGQKGYAYVSMAGLGGLMLNVSESFIRLLLHSRQVGRVDAQWAGKQCSHTAVFVVCRQIISHFHGITSLGLILAILIFYFFSSLQFLFFSIMTGATPTPPTSPTKPISPTPLHPAITVTNIKNFVPVTLEMDSGQYTSWAALFKIHCRAFQVLDHIIPPKPLLLSPVPLMNKYFGIADATATQAWSSLASIFQDNSNQRAIYLEHQLVTTRLSNFPNCSAYCQALKMISDQLANVGAEISNQRLVLQLIAGLPEAYEGIAMMIQQSNPLPTFYEARSKLILEETRKQNQSSTAAASAGAALNVQQSRGPDQLRHNSAPSYDYGSYRGQNRGRGRGRGGRGRGNRFSKGGGNSNNFSGHFGSRPQWQNPLPWTPSSQPWQSQQPPAHAWNQQQPIPSTWASQPPCPYPTTAQFTPARSTAPGLLGPRPSAQPHQAYTAFEAQYTPTEIDQAFATMSLNQQDPNWYVDSGATSHMTNNPGNYSSYVNNGNFRNIIVGDGAKIPIQGTGNQTLSHPFPPFSLNNVLYVPTIVKNLLSVRKLTTDNNLSIEFDPYGFTLKDFQTRTPLLRCNSVGDLYPLTINSTTQVTSPSTFVAVTQDLWHSRLGHPGSNILFHLHKTASFPFRNVIKSINNKVCPPCVMGKHIRLPFNTSMSTTSSSFDIIHSDLWTSPVLSTGGHRYYLLFLDDYTNFLWTFPLANKSQVFSTFLTFYNLIKTQFSKSIKNIQCDNGREYDNDAFRQFSNNHGMTFRFSCPYTSSQNGKSERKIRSINNIIRTILSHSSVPLNFWHHALAHATYLHNILPAKSLQFSNPTYRLYNQHPSYSTLRVFGCLCFPLIPSSKIHKLQPRSTPCVFLGHPQSHRGYLCYELSSNRLIVSRHVIFDETSFPFTTMHKSNPSYEIFISDPHPFLWSHATKHLNQAPPTPTPHSSSTHSVMSDPYPSSINSPTSHPTPIPLSTSTSNSLPPLASSNPPLPPTRTIHTRSMSGITKPKQLFNLHTTTSLSPLPRNPIDALNNPDWKRAMDDEFRALIDNKTWVLVPRHSGMNIVRSMWVFRYKTKSDGTLERYKARLVCDGRSQQVGIDCGDTFSPVVKPATIRTVLTLAISQRWPIHQLDVKNAFLHGTLHETVYMHQPVGFRHPTFPDHVCLLKRSLYGLKQAPRAWYERFATYVTKIGFTHSKCDHSLFIYHQGPDTAYILLYVDDIVLVTSSDSLRHKVMTLLASEFAMKDLGPLSFFLGIAVTRSSSDSLFLSQHKYALEVLQRAGLASCNPAATPVDTNSKLSSNDGTLLENPTEYRQLVGALQYLTITRPDISYAVQQVCMHMHAPRTSHMNALKRILRYVRGTITYGLTFHSSSTNSLVAYTDADWAGCPDTRRSTSGYCIYLGDNLLSWSSKRQPTISRSSAEAEYRAVANVVSETCWLRNLLCELFHPPSKATLVYCDNVSAVYLSTNPVQHQRTKHIEIDIHFVREKVARGQVRVLHVPSRYQIADIFTKGLPRILFDDFRSSLNVREPPVSTAGV</sequence>
<dbReference type="PANTHER" id="PTHR11439">
    <property type="entry name" value="GAG-POL-RELATED RETROTRANSPOSON"/>
    <property type="match status" value="1"/>
</dbReference>
<dbReference type="Pfam" id="PF13976">
    <property type="entry name" value="gag_pre-integrs"/>
    <property type="match status" value="1"/>
</dbReference>
<feature type="transmembrane region" description="Helical" evidence="14">
    <location>
        <begin position="821"/>
        <end position="846"/>
    </location>
</feature>
<dbReference type="InterPro" id="IPR015507">
    <property type="entry name" value="rRNA-MeTfrase_E"/>
</dbReference>
<keyword evidence="14" id="KW-0812">Transmembrane</keyword>
<feature type="region of interest" description="Disordered" evidence="13">
    <location>
        <begin position="792"/>
        <end position="819"/>
    </location>
</feature>
<dbReference type="EC" id="2.1.1.-" evidence="12"/>
<feature type="compositionally biased region" description="Acidic residues" evidence="13">
    <location>
        <begin position="620"/>
        <end position="634"/>
    </location>
</feature>
<reference evidence="16" key="1">
    <citation type="submission" date="2023-03" db="EMBL/GenBank/DDBJ databases">
        <title>Chromosome-scale reference genome and RAD-based genetic map of yellow starthistle (Centaurea solstitialis) reveal putative structural variation and QTLs associated with invader traits.</title>
        <authorList>
            <person name="Reatini B."/>
            <person name="Cang F.A."/>
            <person name="Jiang Q."/>
            <person name="Mckibben M.T.W."/>
            <person name="Barker M.S."/>
            <person name="Rieseberg L.H."/>
            <person name="Dlugosch K.M."/>
        </authorList>
    </citation>
    <scope>NUCLEOTIDE SEQUENCE</scope>
    <source>
        <strain evidence="16">CAN-66</strain>
        <tissue evidence="16">Leaf</tissue>
    </source>
</reference>
<evidence type="ECO:0000256" key="1">
    <source>
        <dbReference type="ARBA" id="ARBA00004147"/>
    </source>
</evidence>
<dbReference type="InterPro" id="IPR025724">
    <property type="entry name" value="GAG-pre-integrase_dom"/>
</dbReference>
<feature type="binding site" evidence="12">
    <location>
        <position position="55"/>
    </location>
    <ligand>
        <name>S-adenosyl-L-methionine</name>
        <dbReference type="ChEBI" id="CHEBI:59789"/>
    </ligand>
</feature>
<evidence type="ECO:0000256" key="10">
    <source>
        <dbReference type="ARBA" id="ARBA00022884"/>
    </source>
</evidence>
<dbReference type="InterPro" id="IPR024576">
    <property type="entry name" value="rRNA_MeTfrase_Spb1_DUF3381"/>
</dbReference>
<evidence type="ECO:0000259" key="15">
    <source>
        <dbReference type="PROSITE" id="PS50994"/>
    </source>
</evidence>
<evidence type="ECO:0000256" key="8">
    <source>
        <dbReference type="ARBA" id="ARBA00022691"/>
    </source>
</evidence>
<feature type="region of interest" description="Disordered" evidence="13">
    <location>
        <begin position="1730"/>
        <end position="1789"/>
    </location>
</feature>
<feature type="compositionally biased region" description="Polar residues" evidence="13">
    <location>
        <begin position="1118"/>
        <end position="1134"/>
    </location>
</feature>